<evidence type="ECO:0000313" key="2">
    <source>
        <dbReference type="Proteomes" id="UP000828251"/>
    </source>
</evidence>
<dbReference type="EMBL" id="JAIQCV010000012">
    <property type="protein sequence ID" value="KAH1039686.1"/>
    <property type="molecule type" value="Genomic_DNA"/>
</dbReference>
<organism evidence="1 2">
    <name type="scientific">Gossypium stocksii</name>
    <dbReference type="NCBI Taxonomy" id="47602"/>
    <lineage>
        <taxon>Eukaryota</taxon>
        <taxon>Viridiplantae</taxon>
        <taxon>Streptophyta</taxon>
        <taxon>Embryophyta</taxon>
        <taxon>Tracheophyta</taxon>
        <taxon>Spermatophyta</taxon>
        <taxon>Magnoliopsida</taxon>
        <taxon>eudicotyledons</taxon>
        <taxon>Gunneridae</taxon>
        <taxon>Pentapetalae</taxon>
        <taxon>rosids</taxon>
        <taxon>malvids</taxon>
        <taxon>Malvales</taxon>
        <taxon>Malvaceae</taxon>
        <taxon>Malvoideae</taxon>
        <taxon>Gossypium</taxon>
    </lineage>
</organism>
<comment type="caution">
    <text evidence="1">The sequence shown here is derived from an EMBL/GenBank/DDBJ whole genome shotgun (WGS) entry which is preliminary data.</text>
</comment>
<sequence>MADTEVDTRELSGGEQMFRHSRGQTWVDAAVVVIINGLCNNNNYRRPERSITFIALQQSLPA</sequence>
<proteinExistence type="predicted"/>
<keyword evidence="2" id="KW-1185">Reference proteome</keyword>
<dbReference type="Proteomes" id="UP000828251">
    <property type="component" value="Unassembled WGS sequence"/>
</dbReference>
<reference evidence="1 2" key="1">
    <citation type="journal article" date="2021" name="Plant Biotechnol. J.">
        <title>Multi-omics assisted identification of the key and species-specific regulatory components of drought-tolerant mechanisms in Gossypium stocksii.</title>
        <authorList>
            <person name="Yu D."/>
            <person name="Ke L."/>
            <person name="Zhang D."/>
            <person name="Wu Y."/>
            <person name="Sun Y."/>
            <person name="Mei J."/>
            <person name="Sun J."/>
            <person name="Sun Y."/>
        </authorList>
    </citation>
    <scope>NUCLEOTIDE SEQUENCE [LARGE SCALE GENOMIC DNA]</scope>
    <source>
        <strain evidence="2">cv. E1</strain>
        <tissue evidence="1">Leaf</tissue>
    </source>
</reference>
<protein>
    <submittedName>
        <fullName evidence="1">Uncharacterized protein</fullName>
    </submittedName>
</protein>
<name>A0A9D3ZJE5_9ROSI</name>
<gene>
    <name evidence="1" type="ORF">J1N35_041429</name>
</gene>
<accession>A0A9D3ZJE5</accession>
<dbReference type="AlphaFoldDB" id="A0A9D3ZJE5"/>
<evidence type="ECO:0000313" key="1">
    <source>
        <dbReference type="EMBL" id="KAH1039686.1"/>
    </source>
</evidence>